<sequence length="127" mass="14292">MDSFLSDGQPSPSKQAKDNWIVQKWMVAVDTFYDYYIQLGIYANTYYAQESMGLHPAAYIGQCSIDQLEELLASMQQLLDELAQDLPDSGQARAQWTEAKLLEHIQLLTQLNQQAQAVCYLAGQPAT</sequence>
<evidence type="ECO:0000313" key="2">
    <source>
        <dbReference type="Proteomes" id="UP000501128"/>
    </source>
</evidence>
<dbReference type="Proteomes" id="UP000501128">
    <property type="component" value="Chromosome"/>
</dbReference>
<dbReference type="EMBL" id="CP051677">
    <property type="protein sequence ID" value="QJD80848.1"/>
    <property type="molecule type" value="Genomic_DNA"/>
</dbReference>
<dbReference type="RefSeq" id="WP_169552868.1">
    <property type="nucleotide sequence ID" value="NZ_CP051677.1"/>
</dbReference>
<keyword evidence="2" id="KW-1185">Reference proteome</keyword>
<organism evidence="1 2">
    <name type="scientific">Spirosoma rhododendri</name>
    <dbReference type="NCBI Taxonomy" id="2728024"/>
    <lineage>
        <taxon>Bacteria</taxon>
        <taxon>Pseudomonadati</taxon>
        <taxon>Bacteroidota</taxon>
        <taxon>Cytophagia</taxon>
        <taxon>Cytophagales</taxon>
        <taxon>Cytophagaceae</taxon>
        <taxon>Spirosoma</taxon>
    </lineage>
</organism>
<gene>
    <name evidence="1" type="ORF">HH216_22295</name>
</gene>
<proteinExistence type="predicted"/>
<dbReference type="AlphaFoldDB" id="A0A7L5DW41"/>
<protein>
    <submittedName>
        <fullName evidence="1">Uncharacterized protein</fullName>
    </submittedName>
</protein>
<accession>A0A7L5DW41</accession>
<dbReference type="KEGG" id="srho:HH216_22295"/>
<reference evidence="1 2" key="1">
    <citation type="submission" date="2020-04" db="EMBL/GenBank/DDBJ databases">
        <title>Genome sequencing of novel species.</title>
        <authorList>
            <person name="Heo J."/>
            <person name="Kim S.-J."/>
            <person name="Kim J.-S."/>
            <person name="Hong S.-B."/>
            <person name="Kwon S.-W."/>
        </authorList>
    </citation>
    <scope>NUCLEOTIDE SEQUENCE [LARGE SCALE GENOMIC DNA]</scope>
    <source>
        <strain evidence="1 2">CJU-R4</strain>
    </source>
</reference>
<name>A0A7L5DW41_9BACT</name>
<evidence type="ECO:0000313" key="1">
    <source>
        <dbReference type="EMBL" id="QJD80848.1"/>
    </source>
</evidence>